<dbReference type="Pfam" id="PF03888">
    <property type="entry name" value="MucB_RseB"/>
    <property type="match status" value="1"/>
</dbReference>
<dbReference type="GO" id="GO:0032885">
    <property type="term" value="P:regulation of polysaccharide biosynthetic process"/>
    <property type="evidence" value="ECO:0007669"/>
    <property type="project" value="TreeGrafter"/>
</dbReference>
<comment type="similarity">
    <text evidence="2">Belongs to the RseB family.</text>
</comment>
<dbReference type="Gene3D" id="3.30.200.100">
    <property type="entry name" value="MucB/RseB, C-terminal domain"/>
    <property type="match status" value="1"/>
</dbReference>
<dbReference type="OrthoDB" id="7067274at2"/>
<gene>
    <name evidence="9" type="ORF">SAMN04244572_04050</name>
    <name evidence="8" type="ORF">SAMN04244579_01796</name>
</gene>
<dbReference type="InterPro" id="IPR038484">
    <property type="entry name" value="MucB/RseB_C_sf"/>
</dbReference>
<organism evidence="9 11">
    <name type="scientific">Azotobacter beijerinckii</name>
    <dbReference type="NCBI Taxonomy" id="170623"/>
    <lineage>
        <taxon>Bacteria</taxon>
        <taxon>Pseudomonadati</taxon>
        <taxon>Pseudomonadota</taxon>
        <taxon>Gammaproteobacteria</taxon>
        <taxon>Pseudomonadales</taxon>
        <taxon>Pseudomonadaceae</taxon>
        <taxon>Azotobacter</taxon>
    </lineage>
</organism>
<evidence type="ECO:0000256" key="4">
    <source>
        <dbReference type="ARBA" id="ARBA00022764"/>
    </source>
</evidence>
<dbReference type="Proteomes" id="UP000199250">
    <property type="component" value="Unassembled WGS sequence"/>
</dbReference>
<evidence type="ECO:0000313" key="8">
    <source>
        <dbReference type="EMBL" id="SEI72799.1"/>
    </source>
</evidence>
<evidence type="ECO:0000313" key="9">
    <source>
        <dbReference type="EMBL" id="SEJ45228.1"/>
    </source>
</evidence>
<dbReference type="RefSeq" id="WP_090734900.1">
    <property type="nucleotide sequence ID" value="NZ_FNYO01000017.1"/>
</dbReference>
<evidence type="ECO:0000259" key="6">
    <source>
        <dbReference type="Pfam" id="PF03888"/>
    </source>
</evidence>
<accession>A0A1H6YVD9</accession>
<evidence type="ECO:0000256" key="5">
    <source>
        <dbReference type="SAM" id="SignalP"/>
    </source>
</evidence>
<feature type="chain" id="PRO_5011394615" evidence="5">
    <location>
        <begin position="20"/>
        <end position="314"/>
    </location>
</feature>
<dbReference type="Proteomes" id="UP000199005">
    <property type="component" value="Unassembled WGS sequence"/>
</dbReference>
<feature type="signal peptide" evidence="5">
    <location>
        <begin position="1"/>
        <end position="19"/>
    </location>
</feature>
<feature type="domain" description="MucB/RseB C-terminal" evidence="7">
    <location>
        <begin position="208"/>
        <end position="307"/>
    </location>
</feature>
<dbReference type="InterPro" id="IPR005588">
    <property type="entry name" value="MucB_RseB"/>
</dbReference>
<dbReference type="GO" id="GO:0030288">
    <property type="term" value="C:outer membrane-bounded periplasmic space"/>
    <property type="evidence" value="ECO:0007669"/>
    <property type="project" value="TreeGrafter"/>
</dbReference>
<evidence type="ECO:0000313" key="11">
    <source>
        <dbReference type="Proteomes" id="UP000199250"/>
    </source>
</evidence>
<evidence type="ECO:0000256" key="3">
    <source>
        <dbReference type="ARBA" id="ARBA00022729"/>
    </source>
</evidence>
<name>A0A1H6YVD9_9GAMM</name>
<dbReference type="CDD" id="cd16327">
    <property type="entry name" value="RseB"/>
    <property type="match status" value="1"/>
</dbReference>
<evidence type="ECO:0000259" key="7">
    <source>
        <dbReference type="Pfam" id="PF17188"/>
    </source>
</evidence>
<dbReference type="Pfam" id="PF17188">
    <property type="entry name" value="MucB_RseB_C"/>
    <property type="match status" value="1"/>
</dbReference>
<dbReference type="InterPro" id="IPR033436">
    <property type="entry name" value="MucB/RseB_C"/>
</dbReference>
<evidence type="ECO:0000256" key="1">
    <source>
        <dbReference type="ARBA" id="ARBA00004418"/>
    </source>
</evidence>
<keyword evidence="4" id="KW-0574">Periplasm</keyword>
<dbReference type="EMBL" id="FNYO01000017">
    <property type="protein sequence ID" value="SEI72799.1"/>
    <property type="molecule type" value="Genomic_DNA"/>
</dbReference>
<evidence type="ECO:0000256" key="2">
    <source>
        <dbReference type="ARBA" id="ARBA00008150"/>
    </source>
</evidence>
<dbReference type="InterPro" id="IPR033434">
    <property type="entry name" value="MucB/RseB_N"/>
</dbReference>
<dbReference type="GO" id="GO:0045152">
    <property type="term" value="F:antisigma factor binding"/>
    <property type="evidence" value="ECO:0007669"/>
    <property type="project" value="TreeGrafter"/>
</dbReference>
<dbReference type="AlphaFoldDB" id="A0A1H6YVD9"/>
<reference evidence="10 11" key="1">
    <citation type="submission" date="2016-10" db="EMBL/GenBank/DDBJ databases">
        <authorList>
            <person name="de Groot N.N."/>
        </authorList>
    </citation>
    <scope>NUCLEOTIDE SEQUENCE [LARGE SCALE GENOMIC DNA]</scope>
    <source>
        <strain evidence="8 10">DSM 1041</strain>
        <strain evidence="9 11">DSM 373</strain>
    </source>
</reference>
<dbReference type="PIRSF" id="PIRSF005427">
    <property type="entry name" value="RseB"/>
    <property type="match status" value="1"/>
</dbReference>
<dbReference type="EMBL" id="FNYQ01000106">
    <property type="protein sequence ID" value="SEJ45228.1"/>
    <property type="molecule type" value="Genomic_DNA"/>
</dbReference>
<feature type="domain" description="MucB/RseB N-terminal" evidence="6">
    <location>
        <begin position="21"/>
        <end position="192"/>
    </location>
</feature>
<evidence type="ECO:0000313" key="10">
    <source>
        <dbReference type="Proteomes" id="UP000199005"/>
    </source>
</evidence>
<comment type="subcellular location">
    <subcellularLocation>
        <location evidence="1">Periplasm</location>
    </subcellularLocation>
</comment>
<dbReference type="PANTHER" id="PTHR38782">
    <property type="match status" value="1"/>
</dbReference>
<keyword evidence="3 5" id="KW-0732">Signal</keyword>
<dbReference type="PANTHER" id="PTHR38782:SF1">
    <property type="entry name" value="SIGMA-E FACTOR REGULATORY PROTEIN RSEB"/>
    <property type="match status" value="1"/>
</dbReference>
<sequence>MRFFSLLLLGGSLVMPAHAADAQNWLSRLLKAERQQSFQGVFVYERNGSFSTHAIWHLIGQNGGARERLLKLDGSPAEMLRVDGRLRCVSSTSADQLIEEGAWPPRPLDPQELTNWYELRMVGESRVAGRTAVVLAILPRDQYRYGFELHLDRETALPLKSLLLNEKGQLLERFQFTQLDTSTTLAKEKLEPGPACRPVKVLDAEGAEQDSWRSEWLPPGFTLRSVHAQPSPISGETVTYLMYGDGLARFSVFIEPLRGVPVEDARSQVGPTVAVSKRMATADGDMMITVIGEIPLGTAERIALSMRAAGEKAD</sequence>
<proteinExistence type="inferred from homology"/>
<protein>
    <submittedName>
        <fullName evidence="9">Sigma E regulatory protein, MucB/RseB</fullName>
    </submittedName>
</protein>
<dbReference type="Gene3D" id="2.50.20.10">
    <property type="entry name" value="Lipoprotein localisation LolA/LolB/LppX"/>
    <property type="match status" value="1"/>
</dbReference>
<dbReference type="STRING" id="170623.SAMN04244579_01796"/>